<dbReference type="InterPro" id="IPR020935">
    <property type="entry name" value="PdiEstase_YfcE_CS"/>
</dbReference>
<evidence type="ECO:0000313" key="11">
    <source>
        <dbReference type="Proteomes" id="UP000019149"/>
    </source>
</evidence>
<dbReference type="InterPro" id="IPR029052">
    <property type="entry name" value="Metallo-depent_PP-like"/>
</dbReference>
<comment type="similarity">
    <text evidence="1 8">Belongs to the VPS29 family.</text>
</comment>
<dbReference type="Gene3D" id="3.60.21.10">
    <property type="match status" value="1"/>
</dbReference>
<accession>W6UWL7</accession>
<dbReference type="FunFam" id="3.60.21.10:FF:000015">
    <property type="entry name" value="Vacuolar protein sorting-associated protein 29"/>
    <property type="match status" value="1"/>
</dbReference>
<dbReference type="NCBIfam" id="TIGR00040">
    <property type="entry name" value="yfcE"/>
    <property type="match status" value="1"/>
</dbReference>
<dbReference type="GO" id="GO:0042147">
    <property type="term" value="P:retrograde transport, endosome to Golgi"/>
    <property type="evidence" value="ECO:0007669"/>
    <property type="project" value="InterPro"/>
</dbReference>
<dbReference type="GO" id="GO:0031410">
    <property type="term" value="C:cytoplasmic vesicle"/>
    <property type="evidence" value="ECO:0007669"/>
    <property type="project" value="UniProtKB-ARBA"/>
</dbReference>
<keyword evidence="3 8" id="KW-0813">Transport</keyword>
<dbReference type="GO" id="GO:0030904">
    <property type="term" value="C:retromer complex"/>
    <property type="evidence" value="ECO:0007669"/>
    <property type="project" value="InterPro"/>
</dbReference>
<dbReference type="GeneID" id="36336020"/>
<dbReference type="GO" id="GO:0015031">
    <property type="term" value="P:protein transport"/>
    <property type="evidence" value="ECO:0007669"/>
    <property type="project" value="UniProtKB-KW"/>
</dbReference>
<comment type="function">
    <text evidence="8">Component of the commander complex that is essential for endosomal recycling of transmembrane cargos; the commander complex is composed of the Csubcomplex and the retriever subcomplex. Component of the retriever complex, which is a heterotrimeric complex related to retromer cargo-selective complex (CSC) and essential for retromer-independent retrieval and recycling of numerous cargos. Component of the retromer cargo-selective complex (CSC). The CSC is believed to be the core functional component of retromer or respective retromer complex variants acting to prevent missorting of selected transmembrane cargo proteins into the lysosomal degradation pathway. In the endosomes, retriever complex drives the retrieval and recycling of NxxY-motif-containing cargo proteins by coupling to snx17, a cargo essential for the homeostatic maintenance of numerous cell surface proteins associated with processes that include cell migration, cell adhesion, nutrient supply and cell signaling. The recruitment of the retriever complex to the endosomal membrane involves Cand WASH complexes.</text>
</comment>
<dbReference type="EMBL" id="APAU02000001">
    <property type="protein sequence ID" value="EUB65036.1"/>
    <property type="molecule type" value="Genomic_DNA"/>
</dbReference>
<feature type="domain" description="Calcineurin-like phosphoesterase" evidence="9">
    <location>
        <begin position="57"/>
        <end position="210"/>
    </location>
</feature>
<keyword evidence="4" id="KW-0479">Metal-binding</keyword>
<dbReference type="InterPro" id="IPR000979">
    <property type="entry name" value="Phosphodiesterase_MJ0936/Vps29"/>
</dbReference>
<dbReference type="OMA" id="IHGHQCI"/>
<evidence type="ECO:0000259" key="9">
    <source>
        <dbReference type="Pfam" id="PF12850"/>
    </source>
</evidence>
<organism evidence="10 11">
    <name type="scientific">Echinococcus granulosus</name>
    <name type="common">Hydatid tapeworm</name>
    <dbReference type="NCBI Taxonomy" id="6210"/>
    <lineage>
        <taxon>Eukaryota</taxon>
        <taxon>Metazoa</taxon>
        <taxon>Spiralia</taxon>
        <taxon>Lophotrochozoa</taxon>
        <taxon>Platyhelminthes</taxon>
        <taxon>Cestoda</taxon>
        <taxon>Eucestoda</taxon>
        <taxon>Cyclophyllidea</taxon>
        <taxon>Taeniidae</taxon>
        <taxon>Echinococcus</taxon>
        <taxon>Echinococcus granulosus group</taxon>
    </lineage>
</organism>
<evidence type="ECO:0000313" key="10">
    <source>
        <dbReference type="EMBL" id="EUB65036.1"/>
    </source>
</evidence>
<dbReference type="STRING" id="6210.W6UWL7"/>
<gene>
    <name evidence="10" type="ORF">EGR_00305</name>
</gene>
<dbReference type="Pfam" id="PF12850">
    <property type="entry name" value="Metallophos_2"/>
    <property type="match status" value="1"/>
</dbReference>
<dbReference type="CDD" id="cd07394">
    <property type="entry name" value="MPP_Vps29"/>
    <property type="match status" value="1"/>
</dbReference>
<dbReference type="InterPro" id="IPR024654">
    <property type="entry name" value="Calcineurin-like_PHP_lpxH"/>
</dbReference>
<sequence>MIPQASFFRRVLRVCLRVSAGFNKLRARLVASGILLVTVYTPPRKLTFGQHCFHFLVLVIGDFHIPDRSVCIHPAFKALLSPGKIHHVWCTGNLTSRTIYDQLKFICADVHVVKGDFDQLPFPETKVLTVGNLKIGLTHGHQSVPWGSRASLSMLRRQLNVDVLISGHTHVAEAYQYDGGIFLNPGSVTGAFTPLQRDPQPTFMLLDIQESTINLYTYRLVGNEHKVERTEFPRAA</sequence>
<dbReference type="PROSITE" id="PS01269">
    <property type="entry name" value="UPF0025"/>
    <property type="match status" value="1"/>
</dbReference>
<evidence type="ECO:0000256" key="3">
    <source>
        <dbReference type="ARBA" id="ARBA00022448"/>
    </source>
</evidence>
<dbReference type="SUPFAM" id="SSF56300">
    <property type="entry name" value="Metallo-dependent phosphatases"/>
    <property type="match status" value="1"/>
</dbReference>
<dbReference type="InterPro" id="IPR028661">
    <property type="entry name" value="Vps29"/>
</dbReference>
<dbReference type="RefSeq" id="XP_024356232.1">
    <property type="nucleotide sequence ID" value="XM_024489554.1"/>
</dbReference>
<dbReference type="CTD" id="36336020"/>
<dbReference type="GO" id="GO:0005829">
    <property type="term" value="C:cytosol"/>
    <property type="evidence" value="ECO:0007669"/>
    <property type="project" value="GOC"/>
</dbReference>
<evidence type="ECO:0000256" key="8">
    <source>
        <dbReference type="RuleBase" id="RU362040"/>
    </source>
</evidence>
<comment type="caution">
    <text evidence="10">The sequence shown here is derived from an EMBL/GenBank/DDBJ whole genome shotgun (WGS) entry which is preliminary data.</text>
</comment>
<evidence type="ECO:0000256" key="4">
    <source>
        <dbReference type="ARBA" id="ARBA00022723"/>
    </source>
</evidence>
<dbReference type="OrthoDB" id="10258130at2759"/>
<dbReference type="PANTHER" id="PTHR11124">
    <property type="entry name" value="VACUOLAR SORTING PROTEIN VPS29"/>
    <property type="match status" value="1"/>
</dbReference>
<keyword evidence="11" id="KW-1185">Reference proteome</keyword>
<evidence type="ECO:0000256" key="2">
    <source>
        <dbReference type="ARBA" id="ARBA00017767"/>
    </source>
</evidence>
<keyword evidence="6 8" id="KW-0653">Protein transport</keyword>
<evidence type="ECO:0000256" key="6">
    <source>
        <dbReference type="ARBA" id="ARBA00022927"/>
    </source>
</evidence>
<protein>
    <recommendedName>
        <fullName evidence="2 8">Vacuolar protein sorting-associated protein 29</fullName>
    </recommendedName>
    <alternativeName>
        <fullName evidence="7 8">Vesicle protein sorting 29</fullName>
    </alternativeName>
</protein>
<name>W6UWL7_ECHGR</name>
<evidence type="ECO:0000256" key="7">
    <source>
        <dbReference type="ARBA" id="ARBA00031913"/>
    </source>
</evidence>
<proteinExistence type="inferred from homology"/>
<evidence type="ECO:0000256" key="5">
    <source>
        <dbReference type="ARBA" id="ARBA00022801"/>
    </source>
</evidence>
<dbReference type="GO" id="GO:0016787">
    <property type="term" value="F:hydrolase activity"/>
    <property type="evidence" value="ECO:0007669"/>
    <property type="project" value="UniProtKB-KW"/>
</dbReference>
<dbReference type="GO" id="GO:0046872">
    <property type="term" value="F:metal ion binding"/>
    <property type="evidence" value="ECO:0007669"/>
    <property type="project" value="UniProtKB-KW"/>
</dbReference>
<dbReference type="KEGG" id="egl:EGR_00305"/>
<evidence type="ECO:0000256" key="1">
    <source>
        <dbReference type="ARBA" id="ARBA00005945"/>
    </source>
</evidence>
<keyword evidence="5" id="KW-0378">Hydrolase</keyword>
<dbReference type="AlphaFoldDB" id="W6UWL7"/>
<reference evidence="10 11" key="1">
    <citation type="journal article" date="2013" name="Nat. Genet.">
        <title>The genome of the hydatid tapeworm Echinococcus granulosus.</title>
        <authorList>
            <person name="Zheng H."/>
            <person name="Zhang W."/>
            <person name="Zhang L."/>
            <person name="Zhang Z."/>
            <person name="Li J."/>
            <person name="Lu G."/>
            <person name="Zhu Y."/>
            <person name="Wang Y."/>
            <person name="Huang Y."/>
            <person name="Liu J."/>
            <person name="Kang H."/>
            <person name="Chen J."/>
            <person name="Wang L."/>
            <person name="Chen A."/>
            <person name="Yu S."/>
            <person name="Gao Z."/>
            <person name="Jin L."/>
            <person name="Gu W."/>
            <person name="Wang Z."/>
            <person name="Zhao L."/>
            <person name="Shi B."/>
            <person name="Wen H."/>
            <person name="Lin R."/>
            <person name="Jones M.K."/>
            <person name="Brejova B."/>
            <person name="Vinar T."/>
            <person name="Zhao G."/>
            <person name="McManus D.P."/>
            <person name="Chen Z."/>
            <person name="Zhou Y."/>
            <person name="Wang S."/>
        </authorList>
    </citation>
    <scope>NUCLEOTIDE SEQUENCE [LARGE SCALE GENOMIC DNA]</scope>
</reference>
<dbReference type="Proteomes" id="UP000019149">
    <property type="component" value="Unassembled WGS sequence"/>
</dbReference>